<sequence length="291" mass="32831">MSTIIGDVREREVSELDHRAVERLEASLAQPPETFFFDCSFCGAERRIYVNDPGVLSFRDYTCADVRRRCRTPATPKSTRPPPLFRPGSLVFAARPNGEQGYWPGIIEDPPSSEERFLVLGKTPYRPRAWYVTFIYPQDANRRIWLGGFIAAKDVIPLEQPRSMLPNLGESTPMFTRSIEKAFHLVPKTLPERLSAASFNAYACFERRIQLSSPPEPYFKVPDAPAPRRKRSSADDVPASPAGPPKVQRRAEEGEEEEEPRGGERPGYLESLSYWIGSSTKEESSTDSEDS</sequence>
<feature type="region of interest" description="Disordered" evidence="1">
    <location>
        <begin position="216"/>
        <end position="291"/>
    </location>
</feature>
<dbReference type="GeneID" id="100907138"/>
<dbReference type="KEGG" id="goe:100907138"/>
<dbReference type="Proteomes" id="UP000694867">
    <property type="component" value="Unplaced"/>
</dbReference>
<dbReference type="AlphaFoldDB" id="A0AAJ6VY20"/>
<evidence type="ECO:0000313" key="2">
    <source>
        <dbReference type="Proteomes" id="UP000694867"/>
    </source>
</evidence>
<keyword evidence="2" id="KW-1185">Reference proteome</keyword>
<evidence type="ECO:0000313" key="3">
    <source>
        <dbReference type="RefSeq" id="XP_003742807.1"/>
    </source>
</evidence>
<accession>A0AAJ6VY20</accession>
<reference evidence="3" key="1">
    <citation type="submission" date="2025-08" db="UniProtKB">
        <authorList>
            <consortium name="RefSeq"/>
        </authorList>
    </citation>
    <scope>IDENTIFICATION</scope>
</reference>
<name>A0AAJ6VY20_9ACAR</name>
<gene>
    <name evidence="3" type="primary">LOC100907138</name>
</gene>
<proteinExistence type="predicted"/>
<dbReference type="RefSeq" id="XP_003742807.1">
    <property type="nucleotide sequence ID" value="XM_003742759.2"/>
</dbReference>
<organism evidence="2 3">
    <name type="scientific">Galendromus occidentalis</name>
    <name type="common">western predatory mite</name>
    <dbReference type="NCBI Taxonomy" id="34638"/>
    <lineage>
        <taxon>Eukaryota</taxon>
        <taxon>Metazoa</taxon>
        <taxon>Ecdysozoa</taxon>
        <taxon>Arthropoda</taxon>
        <taxon>Chelicerata</taxon>
        <taxon>Arachnida</taxon>
        <taxon>Acari</taxon>
        <taxon>Parasitiformes</taxon>
        <taxon>Mesostigmata</taxon>
        <taxon>Gamasina</taxon>
        <taxon>Phytoseioidea</taxon>
        <taxon>Phytoseiidae</taxon>
        <taxon>Typhlodrominae</taxon>
        <taxon>Galendromus</taxon>
    </lineage>
</organism>
<evidence type="ECO:0000256" key="1">
    <source>
        <dbReference type="SAM" id="MobiDB-lite"/>
    </source>
</evidence>
<protein>
    <submittedName>
        <fullName evidence="3">Uncharacterized protein LOC100907138</fullName>
    </submittedName>
</protein>